<dbReference type="PANTHER" id="PTHR42686">
    <property type="entry name" value="GH17980P-RELATED"/>
    <property type="match status" value="1"/>
</dbReference>
<dbReference type="SUPFAM" id="SSF51430">
    <property type="entry name" value="NAD(P)-linked oxidoreductase"/>
    <property type="match status" value="1"/>
</dbReference>
<dbReference type="Gene3D" id="3.20.20.100">
    <property type="entry name" value="NADP-dependent oxidoreductase domain"/>
    <property type="match status" value="1"/>
</dbReference>
<protein>
    <submittedName>
        <fullName evidence="2">Aldo/keto reductase</fullName>
    </submittedName>
</protein>
<dbReference type="PRINTS" id="PR00069">
    <property type="entry name" value="ALDKETRDTASE"/>
</dbReference>
<evidence type="ECO:0000313" key="2">
    <source>
        <dbReference type="EMBL" id="PQO36528.1"/>
    </source>
</evidence>
<accession>A0A2S8FWH9</accession>
<dbReference type="InterPro" id="IPR036812">
    <property type="entry name" value="NAD(P)_OxRdtase_dom_sf"/>
</dbReference>
<evidence type="ECO:0000259" key="1">
    <source>
        <dbReference type="Pfam" id="PF00248"/>
    </source>
</evidence>
<dbReference type="RefSeq" id="WP_105354614.1">
    <property type="nucleotide sequence ID" value="NZ_PUIB01000013.1"/>
</dbReference>
<comment type="caution">
    <text evidence="2">The sequence shown here is derived from an EMBL/GenBank/DDBJ whole genome shotgun (WGS) entry which is preliminary data.</text>
</comment>
<dbReference type="GO" id="GO:0016491">
    <property type="term" value="F:oxidoreductase activity"/>
    <property type="evidence" value="ECO:0007669"/>
    <property type="project" value="InterPro"/>
</dbReference>
<organism evidence="2 3">
    <name type="scientific">Blastopirellula marina</name>
    <dbReference type="NCBI Taxonomy" id="124"/>
    <lineage>
        <taxon>Bacteria</taxon>
        <taxon>Pseudomonadati</taxon>
        <taxon>Planctomycetota</taxon>
        <taxon>Planctomycetia</taxon>
        <taxon>Pirellulales</taxon>
        <taxon>Pirellulaceae</taxon>
        <taxon>Blastopirellula</taxon>
    </lineage>
</organism>
<gene>
    <name evidence="2" type="ORF">C5Y98_12585</name>
</gene>
<dbReference type="InterPro" id="IPR020471">
    <property type="entry name" value="AKR"/>
</dbReference>
<dbReference type="CDD" id="cd19090">
    <property type="entry name" value="AKR_AKR15A-like"/>
    <property type="match status" value="1"/>
</dbReference>
<reference evidence="2 3" key="1">
    <citation type="submission" date="2018-02" db="EMBL/GenBank/DDBJ databases">
        <title>Comparative genomes isolates from brazilian mangrove.</title>
        <authorList>
            <person name="Araujo J.E."/>
            <person name="Taketani R.G."/>
            <person name="Silva M.C.P."/>
            <person name="Loureco M.V."/>
            <person name="Andreote F.D."/>
        </authorList>
    </citation>
    <scope>NUCLEOTIDE SEQUENCE [LARGE SCALE GENOMIC DNA]</scope>
    <source>
        <strain evidence="2 3">NAP PRIS-MGV</strain>
    </source>
</reference>
<dbReference type="PANTHER" id="PTHR42686:SF1">
    <property type="entry name" value="GH17980P-RELATED"/>
    <property type="match status" value="1"/>
</dbReference>
<dbReference type="EMBL" id="PUIB01000013">
    <property type="protein sequence ID" value="PQO36528.1"/>
    <property type="molecule type" value="Genomic_DNA"/>
</dbReference>
<feature type="domain" description="NADP-dependent oxidoreductase" evidence="1">
    <location>
        <begin position="30"/>
        <end position="301"/>
    </location>
</feature>
<proteinExistence type="predicted"/>
<dbReference type="OrthoDB" id="9773828at2"/>
<sequence length="338" mass="37094">MQYRPLGRTGIEVSELSLGGLYASSLGGGDSETAQLLAAASELGINYCDTAPAYADSEATLGKALQASGKPFIVSTKFGGRPLPFDPQNVDHLKQSLAESRRLLGREQIDILLIHEPDRPQQYGWWSNYKPLAGPVLDLLKELKESGQVKAIGLAGTTVTEMTSLVRTGLFDVLLTAFNYNLLFREAEEELLPTAKEQGMGIIVGSALGQGFLGRRFDQEVLDRPFWMTRRRREQLLRLYTFLDETGFDLPELCLRFVLSNPDVSTVLIGAKTREQLETSVTGAKLGPLKPETLSQLHEIAAMLPHRPYEEPMILPLGKTYYGPGIANMGAAVQVGKN</sequence>
<dbReference type="Proteomes" id="UP000239388">
    <property type="component" value="Unassembled WGS sequence"/>
</dbReference>
<dbReference type="AlphaFoldDB" id="A0A2S8FWH9"/>
<dbReference type="GO" id="GO:0005829">
    <property type="term" value="C:cytosol"/>
    <property type="evidence" value="ECO:0007669"/>
    <property type="project" value="TreeGrafter"/>
</dbReference>
<name>A0A2S8FWH9_9BACT</name>
<evidence type="ECO:0000313" key="3">
    <source>
        <dbReference type="Proteomes" id="UP000239388"/>
    </source>
</evidence>
<dbReference type="Pfam" id="PF00248">
    <property type="entry name" value="Aldo_ket_red"/>
    <property type="match status" value="1"/>
</dbReference>
<dbReference type="InterPro" id="IPR023210">
    <property type="entry name" value="NADP_OxRdtase_dom"/>
</dbReference>